<dbReference type="InterPro" id="IPR050750">
    <property type="entry name" value="C5-MTase"/>
</dbReference>
<comment type="catalytic activity">
    <reaction evidence="5 8">
        <text>a 2'-deoxycytidine in DNA + S-adenosyl-L-methionine = a 5-methyl-2'-deoxycytidine in DNA + S-adenosyl-L-homocysteine + H(+)</text>
        <dbReference type="Rhea" id="RHEA:13681"/>
        <dbReference type="Rhea" id="RHEA-COMP:11369"/>
        <dbReference type="Rhea" id="RHEA-COMP:11370"/>
        <dbReference type="ChEBI" id="CHEBI:15378"/>
        <dbReference type="ChEBI" id="CHEBI:57856"/>
        <dbReference type="ChEBI" id="CHEBI:59789"/>
        <dbReference type="ChEBI" id="CHEBI:85452"/>
        <dbReference type="ChEBI" id="CHEBI:85454"/>
        <dbReference type="EC" id="2.1.1.37"/>
    </reaction>
</comment>
<comment type="similarity">
    <text evidence="6 7">Belongs to the class I-like SAM-binding methyltransferase superfamily. C5-methyltransferase family.</text>
</comment>
<dbReference type="InterPro" id="IPR029063">
    <property type="entry name" value="SAM-dependent_MTases_sf"/>
</dbReference>
<dbReference type="EMBL" id="CP050995">
    <property type="protein sequence ID" value="QIY89409.1"/>
    <property type="molecule type" value="Genomic_DNA"/>
</dbReference>
<evidence type="ECO:0000256" key="2">
    <source>
        <dbReference type="ARBA" id="ARBA00022679"/>
    </source>
</evidence>
<dbReference type="EC" id="2.1.1.37" evidence="8"/>
<dbReference type="PANTHER" id="PTHR46098:SF1">
    <property type="entry name" value="TRNA (CYTOSINE(38)-C(5))-METHYLTRANSFERASE"/>
    <property type="match status" value="1"/>
</dbReference>
<sequence length="439" mass="50510">MKMELELVEKISLNEINDKIYKTKLIESIDYGKASLTHYLHNSKNGISKYYKKSAHQYLKHLLELKYPEIEVTNSLAENAMEYLLFNYKLENIPFPSPEEPEFKFIDLFAGIGGFRLAAQNLGGNCVFSSEWDEFAQKTYESNFGESPFGDITKSETKSFIPKNYDLLCAGFPCQPFSYAGLKQGFDETRGTLFFDILEILKNTTPKMFLLENVKGLKSHDGGNTLKVIENSLTELGYTIKWEILNSYDFGLPQYRERWYCVGFRDKVNFEFPKGNKRGAKIKSIVDAEANKDSKLKLTPFEIERIEFHFKSKEERVQHDNSKYNPNTKKGKHGVFSYQKPDGALRFHIGDVAKTQIQEAFYACQETYAPTIIANRVPKLWDLQRKLSVLEAQRLQGYPDEFQFPVSDNQAYKQLGNSVAVPVLEAIIKKMLETIKHNG</sequence>
<dbReference type="Gene3D" id="3.90.120.10">
    <property type="entry name" value="DNA Methylase, subunit A, domain 2"/>
    <property type="match status" value="1"/>
</dbReference>
<name>A0ABX6KPN7_CHRGL</name>
<dbReference type="PROSITE" id="PS00094">
    <property type="entry name" value="C5_MTASE_1"/>
    <property type="match status" value="1"/>
</dbReference>
<dbReference type="GO" id="GO:0032259">
    <property type="term" value="P:methylation"/>
    <property type="evidence" value="ECO:0007669"/>
    <property type="project" value="UniProtKB-KW"/>
</dbReference>
<dbReference type="PRINTS" id="PR00105">
    <property type="entry name" value="C5METTRFRASE"/>
</dbReference>
<evidence type="ECO:0000256" key="8">
    <source>
        <dbReference type="RuleBase" id="RU000417"/>
    </source>
</evidence>
<dbReference type="InterPro" id="IPR031303">
    <property type="entry name" value="C5_meth_CS"/>
</dbReference>
<evidence type="ECO:0000313" key="10">
    <source>
        <dbReference type="Proteomes" id="UP000501570"/>
    </source>
</evidence>
<dbReference type="PANTHER" id="PTHR46098">
    <property type="entry name" value="TRNA (CYTOSINE(38)-C(5))-METHYLTRANSFERASE"/>
    <property type="match status" value="1"/>
</dbReference>
<protein>
    <recommendedName>
        <fullName evidence="8">Cytosine-specific methyltransferase</fullName>
        <ecNumber evidence="8">2.1.1.37</ecNumber>
    </recommendedName>
</protein>
<dbReference type="GO" id="GO:0003886">
    <property type="term" value="F:DNA (cytosine-5-)-methyltransferase activity"/>
    <property type="evidence" value="ECO:0007669"/>
    <property type="project" value="UniProtKB-EC"/>
</dbReference>
<reference evidence="9 10" key="1">
    <citation type="submission" date="2019-09" db="EMBL/GenBank/DDBJ databases">
        <title>FDA dAtabase for Regulatory Grade micrObial Sequences (FDA-ARGOS): Supporting development and validation of Infectious Disease Dx tests.</title>
        <authorList>
            <person name="Sciortino C."/>
            <person name="Tallon L."/>
            <person name="Sadzewicz L."/>
            <person name="Vavikolanu K."/>
            <person name="Mehta A."/>
            <person name="Aluvathingal J."/>
            <person name="Nadendla S."/>
            <person name="Nandy P."/>
            <person name="Geyer C."/>
            <person name="Yan Y."/>
            <person name="Sichtig H."/>
        </authorList>
    </citation>
    <scope>NUCLEOTIDE SEQUENCE [LARGE SCALE GENOMIC DNA]</scope>
    <source>
        <strain evidence="9 10">FDAARGOS_636</strain>
    </source>
</reference>
<accession>A0ABX6KPN7</accession>
<dbReference type="InterPro" id="IPR001525">
    <property type="entry name" value="C5_MeTfrase"/>
</dbReference>
<proteinExistence type="inferred from homology"/>
<evidence type="ECO:0000256" key="1">
    <source>
        <dbReference type="ARBA" id="ARBA00022603"/>
    </source>
</evidence>
<dbReference type="CDD" id="cd00315">
    <property type="entry name" value="Cyt_C5_DNA_methylase"/>
    <property type="match status" value="1"/>
</dbReference>
<keyword evidence="3 6" id="KW-0949">S-adenosyl-L-methionine</keyword>
<organism evidence="9 10">
    <name type="scientific">Chryseobacterium gallinarum</name>
    <dbReference type="NCBI Taxonomy" id="1324352"/>
    <lineage>
        <taxon>Bacteria</taxon>
        <taxon>Pseudomonadati</taxon>
        <taxon>Bacteroidota</taxon>
        <taxon>Flavobacteriia</taxon>
        <taxon>Flavobacteriales</taxon>
        <taxon>Weeksellaceae</taxon>
        <taxon>Chryseobacterium group</taxon>
        <taxon>Chryseobacterium</taxon>
    </lineage>
</organism>
<evidence type="ECO:0000256" key="4">
    <source>
        <dbReference type="ARBA" id="ARBA00022747"/>
    </source>
</evidence>
<evidence type="ECO:0000256" key="7">
    <source>
        <dbReference type="RuleBase" id="RU000416"/>
    </source>
</evidence>
<dbReference type="NCBIfam" id="TIGR00675">
    <property type="entry name" value="dcm"/>
    <property type="match status" value="1"/>
</dbReference>
<dbReference type="Pfam" id="PF00145">
    <property type="entry name" value="DNA_methylase"/>
    <property type="match status" value="1"/>
</dbReference>
<keyword evidence="4" id="KW-0680">Restriction system</keyword>
<keyword evidence="2 6" id="KW-0808">Transferase</keyword>
<dbReference type="Gene3D" id="3.40.50.150">
    <property type="entry name" value="Vaccinia Virus protein VP39"/>
    <property type="match status" value="1"/>
</dbReference>
<keyword evidence="10" id="KW-1185">Reference proteome</keyword>
<evidence type="ECO:0000256" key="6">
    <source>
        <dbReference type="PROSITE-ProRule" id="PRU01016"/>
    </source>
</evidence>
<evidence type="ECO:0000256" key="5">
    <source>
        <dbReference type="ARBA" id="ARBA00047422"/>
    </source>
</evidence>
<evidence type="ECO:0000256" key="3">
    <source>
        <dbReference type="ARBA" id="ARBA00022691"/>
    </source>
</evidence>
<dbReference type="InterPro" id="IPR018117">
    <property type="entry name" value="C5_DNA_meth_AS"/>
</dbReference>
<evidence type="ECO:0000313" key="9">
    <source>
        <dbReference type="EMBL" id="QIY89409.1"/>
    </source>
</evidence>
<gene>
    <name evidence="9" type="primary">dcm</name>
    <name evidence="9" type="ORF">FOB44_01530</name>
</gene>
<keyword evidence="1 6" id="KW-0489">Methyltransferase</keyword>
<dbReference type="PROSITE" id="PS51679">
    <property type="entry name" value="SAM_MT_C5"/>
    <property type="match status" value="1"/>
</dbReference>
<feature type="active site" evidence="6">
    <location>
        <position position="174"/>
    </location>
</feature>
<dbReference type="SUPFAM" id="SSF53335">
    <property type="entry name" value="S-adenosyl-L-methionine-dependent methyltransferases"/>
    <property type="match status" value="1"/>
</dbReference>
<dbReference type="PROSITE" id="PS00095">
    <property type="entry name" value="C5_MTASE_2"/>
    <property type="match status" value="1"/>
</dbReference>
<dbReference type="Proteomes" id="UP000501570">
    <property type="component" value="Chromosome"/>
</dbReference>